<dbReference type="InterPro" id="IPR012923">
    <property type="entry name" value="Csm3"/>
</dbReference>
<dbReference type="PANTHER" id="PTHR12131:SF1">
    <property type="entry name" value="ATP-DEPENDENT RNA HELICASE SUPV3L1, MITOCHONDRIAL-RELATED"/>
    <property type="match status" value="1"/>
</dbReference>
<dbReference type="VEuPathDB" id="FungiDB:PNEJI1_002662"/>
<dbReference type="InterPro" id="IPR040801">
    <property type="entry name" value="Ski2_N"/>
</dbReference>
<dbReference type="Pfam" id="PF07962">
    <property type="entry name" value="Swi3"/>
    <property type="match status" value="1"/>
</dbReference>
<dbReference type="InterPro" id="IPR016024">
    <property type="entry name" value="ARM-type_fold"/>
</dbReference>
<dbReference type="GO" id="GO:0004386">
    <property type="term" value="F:helicase activity"/>
    <property type="evidence" value="ECO:0007669"/>
    <property type="project" value="UniProtKB-KW"/>
</dbReference>
<dbReference type="InterPro" id="IPR001494">
    <property type="entry name" value="Importin-beta_N"/>
</dbReference>
<dbReference type="InterPro" id="IPR011545">
    <property type="entry name" value="DEAD/DEAH_box_helicase_dom"/>
</dbReference>
<dbReference type="GO" id="GO:0006974">
    <property type="term" value="P:DNA damage response"/>
    <property type="evidence" value="ECO:0007669"/>
    <property type="project" value="InterPro"/>
</dbReference>
<reference evidence="7 8" key="1">
    <citation type="journal article" date="2012" name="MBio">
        <title>De novo assembly of the Pneumocystis jirovecii genome from a single bronchoalveolar lavage fluid specimen from a patient.</title>
        <authorList>
            <person name="Cisse O.H."/>
            <person name="Pagni M."/>
            <person name="Hauser P.M."/>
        </authorList>
    </citation>
    <scope>NUCLEOTIDE SEQUENCE [LARGE SCALE GENOMIC DNA]</scope>
    <source>
        <strain evidence="7 8">SE8</strain>
    </source>
</reference>
<dbReference type="InterPro" id="IPR011989">
    <property type="entry name" value="ARM-like"/>
</dbReference>
<evidence type="ECO:0000259" key="6">
    <source>
        <dbReference type="PROSITE" id="PS51192"/>
    </source>
</evidence>
<evidence type="ECO:0000256" key="2">
    <source>
        <dbReference type="ARBA" id="ARBA00022801"/>
    </source>
</evidence>
<protein>
    <submittedName>
        <fullName evidence="7">Uncharacterized protein</fullName>
    </submittedName>
</protein>
<dbReference type="GO" id="GO:0016787">
    <property type="term" value="F:hydrolase activity"/>
    <property type="evidence" value="ECO:0007669"/>
    <property type="project" value="UniProtKB-KW"/>
</dbReference>
<dbReference type="EMBL" id="CAKM01000109">
    <property type="protein sequence ID" value="CCJ28692.1"/>
    <property type="molecule type" value="Genomic_DNA"/>
</dbReference>
<dbReference type="InterPro" id="IPR012961">
    <property type="entry name" value="Ski2/MTR4_C"/>
</dbReference>
<feature type="non-terminal residue" evidence="7">
    <location>
        <position position="2048"/>
    </location>
</feature>
<keyword evidence="3" id="KW-0347">Helicase</keyword>
<dbReference type="STRING" id="1209962.L0P8Z5"/>
<dbReference type="InParanoid" id="L0P8Z5"/>
<dbReference type="GO" id="GO:0031297">
    <property type="term" value="P:replication fork processing"/>
    <property type="evidence" value="ECO:0007669"/>
    <property type="project" value="InterPro"/>
</dbReference>
<keyword evidence="1" id="KW-0547">Nucleotide-binding</keyword>
<dbReference type="PROSITE" id="PS50166">
    <property type="entry name" value="IMPORTIN_B_NT"/>
    <property type="match status" value="1"/>
</dbReference>
<evidence type="ECO:0000256" key="1">
    <source>
        <dbReference type="ARBA" id="ARBA00022741"/>
    </source>
</evidence>
<proteinExistence type="predicted"/>
<dbReference type="Pfam" id="PF17911">
    <property type="entry name" value="Ski2_N"/>
    <property type="match status" value="1"/>
</dbReference>
<dbReference type="Pfam" id="PF03810">
    <property type="entry name" value="IBN_N"/>
    <property type="match status" value="1"/>
</dbReference>
<dbReference type="Proteomes" id="UP000010422">
    <property type="component" value="Unassembled WGS sequence"/>
</dbReference>
<dbReference type="GO" id="GO:0031267">
    <property type="term" value="F:small GTPase binding"/>
    <property type="evidence" value="ECO:0007669"/>
    <property type="project" value="InterPro"/>
</dbReference>
<dbReference type="SMART" id="SM00487">
    <property type="entry name" value="DEXDc"/>
    <property type="match status" value="1"/>
</dbReference>
<dbReference type="GO" id="GO:0055087">
    <property type="term" value="C:Ski complex"/>
    <property type="evidence" value="ECO:0007669"/>
    <property type="project" value="TreeGrafter"/>
</dbReference>
<feature type="domain" description="Helicase ATP-binding" evidence="6">
    <location>
        <begin position="512"/>
        <end position="642"/>
    </location>
</feature>
<feature type="domain" description="Importin N-terminal" evidence="5">
    <location>
        <begin position="1131"/>
        <end position="1203"/>
    </location>
</feature>
<dbReference type="GO" id="GO:0003676">
    <property type="term" value="F:nucleic acid binding"/>
    <property type="evidence" value="ECO:0007669"/>
    <property type="project" value="InterPro"/>
</dbReference>
<evidence type="ECO:0000259" key="5">
    <source>
        <dbReference type="PROSITE" id="PS50166"/>
    </source>
</evidence>
<organism evidence="8">
    <name type="scientific">Pneumocystis jirovecii</name>
    <name type="common">Human pneumocystis pneumonia agent</name>
    <dbReference type="NCBI Taxonomy" id="42068"/>
    <lineage>
        <taxon>Eukaryota</taxon>
        <taxon>Fungi</taxon>
        <taxon>Dikarya</taxon>
        <taxon>Ascomycota</taxon>
        <taxon>Taphrinomycotina</taxon>
        <taxon>Pneumocystomycetes</taxon>
        <taxon>Pneumocystaceae</taxon>
        <taxon>Pneumocystis</taxon>
    </lineage>
</organism>
<dbReference type="SMART" id="SM01142">
    <property type="entry name" value="DSHCT"/>
    <property type="match status" value="1"/>
</dbReference>
<dbReference type="Gene3D" id="1.20.1500.20">
    <property type="match status" value="1"/>
</dbReference>
<dbReference type="GO" id="GO:0005524">
    <property type="term" value="F:ATP binding"/>
    <property type="evidence" value="ECO:0007669"/>
    <property type="project" value="UniProtKB-KW"/>
</dbReference>
<dbReference type="GO" id="GO:0006886">
    <property type="term" value="P:intracellular protein transport"/>
    <property type="evidence" value="ECO:0007669"/>
    <property type="project" value="InterPro"/>
</dbReference>
<dbReference type="InterPro" id="IPR027417">
    <property type="entry name" value="P-loop_NTPase"/>
</dbReference>
<evidence type="ECO:0000313" key="8">
    <source>
        <dbReference type="Proteomes" id="UP000010422"/>
    </source>
</evidence>
<dbReference type="InterPro" id="IPR014001">
    <property type="entry name" value="Helicase_ATP-bd"/>
</dbReference>
<dbReference type="Gene3D" id="3.40.50.300">
    <property type="entry name" value="P-loop containing nucleotide triphosphate hydrolases"/>
    <property type="match status" value="3"/>
</dbReference>
<keyword evidence="4" id="KW-0067">ATP-binding</keyword>
<dbReference type="SMART" id="SM00913">
    <property type="entry name" value="IBN_N"/>
    <property type="match status" value="1"/>
</dbReference>
<name>L0P8Z5_PNEJI</name>
<dbReference type="Pfam" id="PF21408">
    <property type="entry name" value="MTR4-like_stalk"/>
    <property type="match status" value="1"/>
</dbReference>
<dbReference type="GO" id="GO:0005634">
    <property type="term" value="C:nucleus"/>
    <property type="evidence" value="ECO:0007669"/>
    <property type="project" value="InterPro"/>
</dbReference>
<evidence type="ECO:0000256" key="3">
    <source>
        <dbReference type="ARBA" id="ARBA00022806"/>
    </source>
</evidence>
<dbReference type="GO" id="GO:0070478">
    <property type="term" value="P:nuclear-transcribed mRNA catabolic process, 3'-5' exonucleolytic nonsense-mediated decay"/>
    <property type="evidence" value="ECO:0007669"/>
    <property type="project" value="TreeGrafter"/>
</dbReference>
<dbReference type="PANTHER" id="PTHR12131">
    <property type="entry name" value="ATP-DEPENDENT RNA AND DNA HELICASE"/>
    <property type="match status" value="1"/>
</dbReference>
<dbReference type="Gene3D" id="1.25.10.10">
    <property type="entry name" value="Leucine-rich Repeat Variant"/>
    <property type="match status" value="1"/>
</dbReference>
<comment type="caution">
    <text evidence="7">The sequence shown here is derived from an EMBL/GenBank/DDBJ whole genome shotgun (WGS) entry which is preliminary data.</text>
</comment>
<dbReference type="PROSITE" id="PS51192">
    <property type="entry name" value="HELICASE_ATP_BIND_1"/>
    <property type="match status" value="1"/>
</dbReference>
<evidence type="ECO:0000256" key="4">
    <source>
        <dbReference type="ARBA" id="ARBA00022840"/>
    </source>
</evidence>
<dbReference type="SUPFAM" id="SSF48371">
    <property type="entry name" value="ARM repeat"/>
    <property type="match status" value="1"/>
</dbReference>
<accession>L0P8Z5</accession>
<sequence>MPRDLFITMTSLFDLDEKDVHIVVRHKKINKTLEDVDNISSTVEALKPVHVGLTMHKKRQECLDNLYDLLSSSSDLGIDEEVSIRTRKSVAKLDDEKRLLSEKGLVQIVHQAPQRMRLKGKGYEFEDLRSLLSYYQIWAHELFPKARFREVIRMIQKCGRSKRIRIERSQWIRLGREGVLKQVQNKSKIGNVSEMRFYILETTDDVSSMLSGLDDTFEELKKSFSRLQEERIIINGHLRKKLNVGLSKDEVLVQLEAFLTPPVEFSIEWLNQLQVYVEKEVDYKDLFQVFPFIFQTTVQFVREGLDGRIVGYQEEIFSLEINSKNSTTFERRPASLGDFVRGRSTFLPFISERFKVLNLDKDSWNSEYSDLFEVAPGLSRTGILKESKYLDEYLSEFESVDPNNWKFDPIELFSLNKDEISSSRTDNRLDASFEPIDDFLSSEFSLLSSNIDILKYSVKQKTKEWAHVVDIKSGFPNFYELVPNMAYNVCMFFIGLNLYFISIKTYDKVFYCFLRVFLKFDRAIYTSPIKALSNQKFRDFRNTFEDVGILTGDIQIRPEASCLIMTTEILRSMLYKGADLIRDVEFVIFDEVHYVNDLERGVVWEEVIIMLPEYITLILLSATVPNTKEFAEWIGRTRQKDIYVISTPKRPVPLEHFLWVDKKMFKVVDEKKTFLVQSYKDASMVLKEDKNRFFTQSNENNNYGNSFPRGKGQSNSDYSGNIRCVYGKGRKPLNIHNYHRNGSRSFEKQDKSTWVYLTNHLRKINLLPVVVFVFSKKRCEDNANSLVNLDLLNHTAKSEVHIIIEKSISRLRIEDSRLPQIIRIRDILSRGIRKHDGQEFRYLFPGEYTQMAGRAGRRGLDTTGVVIIMCDDELPDINTLTHILLGNSAKLRSQFRLTYNMILNVLRVKTLKVEEMIKRSFSENMSQKLLPEHQEEVTQYEKKLNLLKQQPCSFCDIDLILFHNESIEYSQLTKICYRFSLSFPPGRKIFSIGRVVIYQENNFYRSLAILLGEAPSFNSEKCFYVLYVKQRDLKKQANRFPFIPVFFIYDFGLDTLEVEQFGEKVLSLSSIEWITQIVIKSFERIMDLTDVLEGSIVRVMTRLDQVLRECASAAHIIGDTSISDPNIRKGAESQLKQYSMASGFIGAILDLIATNDDISIKQAASIYLKNRIGNAWERNDSDSKISEDDKHLFRKRLLPTLLLVPPIIHSQIISIVGVILSHDFPEKWSDFMDQVVRLLNSQDAHYIYIGLISFLEISKVYRYRSGVRRQPFDVVVQTVYPRLLEIGDRVASENDSIAGEMLKIIFKSYKFYITLELSPFIQDSIVQWVTLFLRVIIRDLPIDIVINNLEEREHHSWWKAKKWAYSNLNCLFMRYGEPSKLFKDTLKKYKFFAKMFSENFVPEILKVYLQQVELWSDGKIWISKRCLCSLSIFFEECVFPKSTWTLLKSKCSYLISHFIFPLLCITNSDIELWNNDPVEYIHKNTGIYIFTVLIYYQQTCFEERNSKEKEGVLRMIGSISHVILAKNSPIIDKMENFFVIHVFPEFWSPYGYLRARACEIMTRFADIQIKDQNNIARAYEGIITCFHDPELPVRLEAACALQPMIQHEYVRKMVVSRIPQIIQQLLDLINELDIDTLTTVMEKFVEVFSEELIPFSVQLTEQLRDTFLRIMHESDTYVDQNSELVESNYVDDKSMILMGILNTVATLILNLEKAPEVLFHIINIISPVIVIILETASVDLYAEIFEIINNCIFSVKKVSPIMWNIYELLYKTFKNSGIDYIDEIFPVLDNYILYGREQMISNPSYLIIIYDIIETVTEDLTTQDKIHGCKLIESVFFNLKGHVDHHLHSFVKMAMNQLMNDLCKSFNSRIYFIEVIISAIYYNSLITLQYLENCGWIEQFFNFWFSDIDRFSRVCDKKLSIVAICSFLSLSIDQIPKCIQKELSWIFREQLKLFQTLPQAIENRETMERLLQDDSEGFSKNENWNDDTDDVVDEDADKEKNHDYLNSLSQEDWLTLATNDDNYTLEEEPYDTLLDKINVYVIFKDLID</sequence>
<dbReference type="Pfam" id="PF08148">
    <property type="entry name" value="DSHCT"/>
    <property type="match status" value="1"/>
</dbReference>
<dbReference type="InterPro" id="IPR048392">
    <property type="entry name" value="MTR4-like_stalk"/>
</dbReference>
<keyword evidence="2" id="KW-0378">Hydrolase</keyword>
<evidence type="ECO:0000313" key="7">
    <source>
        <dbReference type="EMBL" id="CCJ28692.1"/>
    </source>
</evidence>
<dbReference type="SUPFAM" id="SSF52540">
    <property type="entry name" value="P-loop containing nucleoside triphosphate hydrolases"/>
    <property type="match status" value="1"/>
</dbReference>
<dbReference type="Pfam" id="PF00270">
    <property type="entry name" value="DEAD"/>
    <property type="match status" value="1"/>
</dbReference>
<dbReference type="InterPro" id="IPR050699">
    <property type="entry name" value="RNA-DNA_Helicase"/>
</dbReference>
<gene>
    <name evidence="7" type="ORF">PNEJI1_002662</name>
</gene>